<proteinExistence type="predicted"/>
<sequence>MQRVFRTSKLLQYSFANRNSLPSSVTSPLLSNTNCVSTTSSLSSRFTGSKAPHERIPSLIGNMPDSTSSLPLEKPVVLESNEVQHVELLNAVDDLHGGVTVDMEKPMDSKLFASALKSSLSYWRKKGKKGVWIKLPIGFANLVEPAVQQGFRYHHAEPDYLMLVHWIPETPDTLPENASHRVGVGAFVMNHKREVLVVQESSGKFRGTGVWKLPTGVVNEGEDICTAAVREVKEETGVDAEFVEVLAFRQSHQSFFRKSDLFFVCMLRPRSFHIQKQDSEIEAAQWMAAEEYAAQPFVRKHRLFNYVAKICLTKSEKDYAGFSPLSTTTTSGKTSYLYFNNRDCHPLTTSNPSPP</sequence>
<evidence type="ECO:0000313" key="2">
    <source>
        <dbReference type="Proteomes" id="UP001164250"/>
    </source>
</evidence>
<accession>A0ACC1CDB0</accession>
<dbReference type="Proteomes" id="UP001164250">
    <property type="component" value="Chromosome 1"/>
</dbReference>
<evidence type="ECO:0000313" key="1">
    <source>
        <dbReference type="EMBL" id="KAJ0113553.1"/>
    </source>
</evidence>
<name>A0ACC1CDB0_9ROSI</name>
<keyword evidence="2" id="KW-1185">Reference proteome</keyword>
<reference evidence="2" key="1">
    <citation type="journal article" date="2023" name="G3 (Bethesda)">
        <title>Genome assembly and association tests identify interacting loci associated with vigor, precocity, and sex in interspecific pistachio rootstocks.</title>
        <authorList>
            <person name="Palmer W."/>
            <person name="Jacygrad E."/>
            <person name="Sagayaradj S."/>
            <person name="Cavanaugh K."/>
            <person name="Han R."/>
            <person name="Bertier L."/>
            <person name="Beede B."/>
            <person name="Kafkas S."/>
            <person name="Golino D."/>
            <person name="Preece J."/>
            <person name="Michelmore R."/>
        </authorList>
    </citation>
    <scope>NUCLEOTIDE SEQUENCE [LARGE SCALE GENOMIC DNA]</scope>
</reference>
<comment type="caution">
    <text evidence="1">The sequence shown here is derived from an EMBL/GenBank/DDBJ whole genome shotgun (WGS) entry which is preliminary data.</text>
</comment>
<organism evidence="1 2">
    <name type="scientific">Pistacia atlantica</name>
    <dbReference type="NCBI Taxonomy" id="434234"/>
    <lineage>
        <taxon>Eukaryota</taxon>
        <taxon>Viridiplantae</taxon>
        <taxon>Streptophyta</taxon>
        <taxon>Embryophyta</taxon>
        <taxon>Tracheophyta</taxon>
        <taxon>Spermatophyta</taxon>
        <taxon>Magnoliopsida</taxon>
        <taxon>eudicotyledons</taxon>
        <taxon>Gunneridae</taxon>
        <taxon>Pentapetalae</taxon>
        <taxon>rosids</taxon>
        <taxon>malvids</taxon>
        <taxon>Sapindales</taxon>
        <taxon>Anacardiaceae</taxon>
        <taxon>Pistacia</taxon>
    </lineage>
</organism>
<dbReference type="EMBL" id="CM047897">
    <property type="protein sequence ID" value="KAJ0113553.1"/>
    <property type="molecule type" value="Genomic_DNA"/>
</dbReference>
<gene>
    <name evidence="1" type="ORF">Patl1_01817</name>
</gene>
<protein>
    <submittedName>
        <fullName evidence="1">Uncharacterized protein</fullName>
    </submittedName>
</protein>